<name>A0AB33BSI8_MICA7</name>
<accession>A0AB33BSI8</accession>
<dbReference type="Proteomes" id="UP000192439">
    <property type="component" value="Chromosome"/>
</dbReference>
<gene>
    <name evidence="1" type="ORF">BH695_0420</name>
</gene>
<reference evidence="1 2" key="1">
    <citation type="journal article" date="2018" name="Harmful Algae">
        <title>The highly heterogeneous methylated genomes and diverse restriction-modification systems of bloom-forming Microcystis.</title>
        <authorList>
            <person name="Zhao L."/>
            <person name="Song Y."/>
            <person name="Li L."/>
            <person name="Gan N."/>
            <person name="Brand J.J."/>
            <person name="Song L."/>
        </authorList>
    </citation>
    <scope>NUCLEOTIDE SEQUENCE [LARGE SCALE GENOMIC DNA]</scope>
    <source>
        <strain evidence="1 2">PCC 7806SL</strain>
    </source>
</reference>
<dbReference type="AlphaFoldDB" id="A0AB33BSI8"/>
<sequence>MGCGVLPIFRWSISQFSGKKSLNSPPDRSNRWHFLVKSWTID</sequence>
<organism evidence="1 2">
    <name type="scientific">Microcystis aeruginosa PCC 7806SL</name>
    <dbReference type="NCBI Taxonomy" id="1903187"/>
    <lineage>
        <taxon>Bacteria</taxon>
        <taxon>Bacillati</taxon>
        <taxon>Cyanobacteriota</taxon>
        <taxon>Cyanophyceae</taxon>
        <taxon>Oscillatoriophycideae</taxon>
        <taxon>Chroococcales</taxon>
        <taxon>Microcystaceae</taxon>
        <taxon>Microcystis</taxon>
    </lineage>
</organism>
<dbReference type="EMBL" id="CP020771">
    <property type="protein sequence ID" value="ARI79701.1"/>
    <property type="molecule type" value="Genomic_DNA"/>
</dbReference>
<evidence type="ECO:0000313" key="1">
    <source>
        <dbReference type="EMBL" id="ARI79701.1"/>
    </source>
</evidence>
<keyword evidence="2" id="KW-1185">Reference proteome</keyword>
<protein>
    <submittedName>
        <fullName evidence="1">Uncharacterized protein</fullName>
    </submittedName>
</protein>
<proteinExistence type="predicted"/>
<evidence type="ECO:0000313" key="2">
    <source>
        <dbReference type="Proteomes" id="UP000192439"/>
    </source>
</evidence>